<feature type="region of interest" description="Disordered" evidence="1">
    <location>
        <begin position="148"/>
        <end position="168"/>
    </location>
</feature>
<accession>A0A2Z7AQK7</accession>
<dbReference type="Proteomes" id="UP000250235">
    <property type="component" value="Unassembled WGS sequence"/>
</dbReference>
<sequence>MDEIQKLKRKCIELECESLRNSCSKKLVKRLEEFTDDAGKRNDGSRVVSKEDDKSERNTEDVGVVRFDLCGDNSLYGSCDVDETGNDINLMVESMVNEIMNEVIKDNGGAIHGGKSLCLVDTTDEEKVTKFRSSIVDDVRARVDRKKKKKASMFVTPPSSTLDVRGEK</sequence>
<name>A0A2Z7AQK7_9LAMI</name>
<evidence type="ECO:0000313" key="2">
    <source>
        <dbReference type="EMBL" id="KZV24095.1"/>
    </source>
</evidence>
<reference evidence="2 3" key="1">
    <citation type="journal article" date="2015" name="Proc. Natl. Acad. Sci. U.S.A.">
        <title>The resurrection genome of Boea hygrometrica: A blueprint for survival of dehydration.</title>
        <authorList>
            <person name="Xiao L."/>
            <person name="Yang G."/>
            <person name="Zhang L."/>
            <person name="Yang X."/>
            <person name="Zhao S."/>
            <person name="Ji Z."/>
            <person name="Zhou Q."/>
            <person name="Hu M."/>
            <person name="Wang Y."/>
            <person name="Chen M."/>
            <person name="Xu Y."/>
            <person name="Jin H."/>
            <person name="Xiao X."/>
            <person name="Hu G."/>
            <person name="Bao F."/>
            <person name="Hu Y."/>
            <person name="Wan P."/>
            <person name="Li L."/>
            <person name="Deng X."/>
            <person name="Kuang T."/>
            <person name="Xiang C."/>
            <person name="Zhu J.K."/>
            <person name="Oliver M.J."/>
            <person name="He Y."/>
        </authorList>
    </citation>
    <scope>NUCLEOTIDE SEQUENCE [LARGE SCALE GENOMIC DNA]</scope>
    <source>
        <strain evidence="3">cv. XS01</strain>
    </source>
</reference>
<gene>
    <name evidence="2" type="ORF">F511_20225</name>
</gene>
<proteinExistence type="predicted"/>
<dbReference type="EMBL" id="KV012915">
    <property type="protein sequence ID" value="KZV24095.1"/>
    <property type="molecule type" value="Genomic_DNA"/>
</dbReference>
<organism evidence="2 3">
    <name type="scientific">Dorcoceras hygrometricum</name>
    <dbReference type="NCBI Taxonomy" id="472368"/>
    <lineage>
        <taxon>Eukaryota</taxon>
        <taxon>Viridiplantae</taxon>
        <taxon>Streptophyta</taxon>
        <taxon>Embryophyta</taxon>
        <taxon>Tracheophyta</taxon>
        <taxon>Spermatophyta</taxon>
        <taxon>Magnoliopsida</taxon>
        <taxon>eudicotyledons</taxon>
        <taxon>Gunneridae</taxon>
        <taxon>Pentapetalae</taxon>
        <taxon>asterids</taxon>
        <taxon>lamiids</taxon>
        <taxon>Lamiales</taxon>
        <taxon>Gesneriaceae</taxon>
        <taxon>Didymocarpoideae</taxon>
        <taxon>Trichosporeae</taxon>
        <taxon>Loxocarpinae</taxon>
        <taxon>Dorcoceras</taxon>
    </lineage>
</organism>
<protein>
    <submittedName>
        <fullName evidence="2">Uncharacterized protein</fullName>
    </submittedName>
</protein>
<dbReference type="AlphaFoldDB" id="A0A2Z7AQK7"/>
<keyword evidence="3" id="KW-1185">Reference proteome</keyword>
<evidence type="ECO:0000313" key="3">
    <source>
        <dbReference type="Proteomes" id="UP000250235"/>
    </source>
</evidence>
<feature type="region of interest" description="Disordered" evidence="1">
    <location>
        <begin position="37"/>
        <end position="59"/>
    </location>
</feature>
<evidence type="ECO:0000256" key="1">
    <source>
        <dbReference type="SAM" id="MobiDB-lite"/>
    </source>
</evidence>